<evidence type="ECO:0000313" key="1">
    <source>
        <dbReference type="EMBL" id="SBR67218.1"/>
    </source>
</evidence>
<organism evidence="1">
    <name type="scientific">Nothobranchius rachovii</name>
    <name type="common">bluefin notho</name>
    <dbReference type="NCBI Taxonomy" id="451742"/>
    <lineage>
        <taxon>Eukaryota</taxon>
        <taxon>Metazoa</taxon>
        <taxon>Chordata</taxon>
        <taxon>Craniata</taxon>
        <taxon>Vertebrata</taxon>
        <taxon>Euteleostomi</taxon>
        <taxon>Actinopterygii</taxon>
        <taxon>Neopterygii</taxon>
        <taxon>Teleostei</taxon>
        <taxon>Neoteleostei</taxon>
        <taxon>Acanthomorphata</taxon>
        <taxon>Ovalentaria</taxon>
        <taxon>Atherinomorphae</taxon>
        <taxon>Cyprinodontiformes</taxon>
        <taxon>Nothobranchiidae</taxon>
        <taxon>Nothobranchius</taxon>
    </lineage>
</organism>
<feature type="non-terminal residue" evidence="1">
    <location>
        <position position="1"/>
    </location>
</feature>
<name>A0A1A8NDT6_9TELE</name>
<protein>
    <submittedName>
        <fullName evidence="1">Uncharacterized protein</fullName>
    </submittedName>
</protein>
<dbReference type="AlphaFoldDB" id="A0A1A8NDT6"/>
<reference evidence="1" key="1">
    <citation type="submission" date="2016-05" db="EMBL/GenBank/DDBJ databases">
        <authorList>
            <person name="Lavstsen T."/>
            <person name="Jespersen J.S."/>
        </authorList>
    </citation>
    <scope>NUCLEOTIDE SEQUENCE</scope>
    <source>
        <tissue evidence="1">Brain</tissue>
    </source>
</reference>
<sequence length="92" mass="10602">RHSLFIQVWVISRIQISCAPQQPGREEEEGRCPVNHQSWVILAAFSLFRLAAVTLTSSVQFEATGKDVYRAIRMNEHDPHNSMSHPHMRHLL</sequence>
<accession>A0A1A8NDT6</accession>
<proteinExistence type="predicted"/>
<reference evidence="1" key="2">
    <citation type="submission" date="2016-06" db="EMBL/GenBank/DDBJ databases">
        <title>The genome of a short-lived fish provides insights into sex chromosome evolution and the genetic control of aging.</title>
        <authorList>
            <person name="Reichwald K."/>
            <person name="Felder M."/>
            <person name="Petzold A."/>
            <person name="Koch P."/>
            <person name="Groth M."/>
            <person name="Platzer M."/>
        </authorList>
    </citation>
    <scope>NUCLEOTIDE SEQUENCE</scope>
    <source>
        <tissue evidence="1">Brain</tissue>
    </source>
</reference>
<feature type="non-terminal residue" evidence="1">
    <location>
        <position position="92"/>
    </location>
</feature>
<dbReference type="EMBL" id="HAEH01001601">
    <property type="protein sequence ID" value="SBR67218.1"/>
    <property type="molecule type" value="Transcribed_RNA"/>
</dbReference>
<gene>
    <name evidence="1" type="primary">Nfu_g_1_015138</name>
</gene>